<dbReference type="SMART" id="SM00240">
    <property type="entry name" value="FHA"/>
    <property type="match status" value="1"/>
</dbReference>
<dbReference type="RefSeq" id="WP_150440312.1">
    <property type="nucleotide sequence ID" value="NZ_VYKL01000018.1"/>
</dbReference>
<evidence type="ECO:0000259" key="2">
    <source>
        <dbReference type="PROSITE" id="PS50006"/>
    </source>
</evidence>
<evidence type="ECO:0000313" key="4">
    <source>
        <dbReference type="Proteomes" id="UP000326671"/>
    </source>
</evidence>
<organism evidence="3 4">
    <name type="scientific">Niallia endozanthoxylica</name>
    <dbReference type="NCBI Taxonomy" id="2036016"/>
    <lineage>
        <taxon>Bacteria</taxon>
        <taxon>Bacillati</taxon>
        <taxon>Bacillota</taxon>
        <taxon>Bacilli</taxon>
        <taxon>Bacillales</taxon>
        <taxon>Bacillaceae</taxon>
        <taxon>Niallia</taxon>
    </lineage>
</organism>
<dbReference type="SUPFAM" id="SSF49879">
    <property type="entry name" value="SMAD/FHA domain"/>
    <property type="match status" value="1"/>
</dbReference>
<protein>
    <submittedName>
        <fullName evidence="3">FHA domain-containing protein</fullName>
    </submittedName>
</protein>
<feature type="region of interest" description="Disordered" evidence="1">
    <location>
        <begin position="42"/>
        <end position="68"/>
    </location>
</feature>
<dbReference type="PANTHER" id="PTHR23106">
    <property type="entry name" value="ANGIOGENIC FACTOR WITH G PATCH AND FHA DOMAINS 1"/>
    <property type="match status" value="1"/>
</dbReference>
<dbReference type="PROSITE" id="PS50006">
    <property type="entry name" value="FHA_DOMAIN"/>
    <property type="match status" value="1"/>
</dbReference>
<name>A0A5J5HQA1_9BACI</name>
<accession>A0A5J5HQA1</accession>
<dbReference type="OrthoDB" id="9783862at2"/>
<comment type="caution">
    <text evidence="3">The sequence shown here is derived from an EMBL/GenBank/DDBJ whole genome shotgun (WGS) entry which is preliminary data.</text>
</comment>
<evidence type="ECO:0000313" key="3">
    <source>
        <dbReference type="EMBL" id="KAA9023912.1"/>
    </source>
</evidence>
<dbReference type="EMBL" id="VYKL01000018">
    <property type="protein sequence ID" value="KAA9023912.1"/>
    <property type="molecule type" value="Genomic_DNA"/>
</dbReference>
<feature type="compositionally biased region" description="Basic and acidic residues" evidence="1">
    <location>
        <begin position="52"/>
        <end position="68"/>
    </location>
</feature>
<dbReference type="Proteomes" id="UP000326671">
    <property type="component" value="Unassembled WGS sequence"/>
</dbReference>
<dbReference type="CDD" id="cd00060">
    <property type="entry name" value="FHA"/>
    <property type="match status" value="1"/>
</dbReference>
<dbReference type="AlphaFoldDB" id="A0A5J5HQA1"/>
<dbReference type="InterPro" id="IPR053027">
    <property type="entry name" value="AGGF1"/>
</dbReference>
<sequence>MECRICEYCEHQNDTSFLECEKCGADISFVHPTIIKEEKKDDHEFIDDSEGEKEKRAVNETQEKKEKQPMRTMRLAQLKLVSMKDGFVVDIPFEGGIIGRDGTIASHYFEDNLYVSSEHAEILLKNDGYVIIDQHSTNGTKINGKKVEKSIEYSIKPGDHITFANMNFKLEE</sequence>
<proteinExistence type="predicted"/>
<reference evidence="3 4" key="1">
    <citation type="submission" date="2019-09" db="EMBL/GenBank/DDBJ databases">
        <title>Whole genome sequences of isolates from the Mars Exploration Rovers.</title>
        <authorList>
            <person name="Seuylemezian A."/>
            <person name="Vaishampayan P."/>
        </authorList>
    </citation>
    <scope>NUCLEOTIDE SEQUENCE [LARGE SCALE GENOMIC DNA]</scope>
    <source>
        <strain evidence="3 4">MER_TA_151</strain>
    </source>
</reference>
<dbReference type="InterPro" id="IPR008984">
    <property type="entry name" value="SMAD_FHA_dom_sf"/>
</dbReference>
<feature type="domain" description="FHA" evidence="2">
    <location>
        <begin position="96"/>
        <end position="147"/>
    </location>
</feature>
<evidence type="ECO:0000256" key="1">
    <source>
        <dbReference type="SAM" id="MobiDB-lite"/>
    </source>
</evidence>
<dbReference type="Pfam" id="PF00498">
    <property type="entry name" value="FHA"/>
    <property type="match status" value="1"/>
</dbReference>
<gene>
    <name evidence="3" type="ORF">F4V44_12305</name>
</gene>
<dbReference type="Gene3D" id="2.60.200.20">
    <property type="match status" value="1"/>
</dbReference>
<dbReference type="PANTHER" id="PTHR23106:SF24">
    <property type="entry name" value="ANGIOGENIC FACTOR WITH G PATCH AND FHA DOMAINS 1"/>
    <property type="match status" value="1"/>
</dbReference>
<dbReference type="InterPro" id="IPR000253">
    <property type="entry name" value="FHA_dom"/>
</dbReference>
<keyword evidence="4" id="KW-1185">Reference proteome</keyword>